<feature type="domain" description="BTB" evidence="1">
    <location>
        <begin position="433"/>
        <end position="502"/>
    </location>
</feature>
<evidence type="ECO:0000313" key="3">
    <source>
        <dbReference type="Proteomes" id="UP001562425"/>
    </source>
</evidence>
<dbReference type="Gene3D" id="1.25.40.420">
    <property type="match status" value="1"/>
</dbReference>
<evidence type="ECO:0000259" key="1">
    <source>
        <dbReference type="PROSITE" id="PS50097"/>
    </source>
</evidence>
<dbReference type="EMBL" id="JBEHCU010004622">
    <property type="protein sequence ID" value="KAL1401531.1"/>
    <property type="molecule type" value="Genomic_DNA"/>
</dbReference>
<dbReference type="InterPro" id="IPR011333">
    <property type="entry name" value="SKP1/BTB/POZ_sf"/>
</dbReference>
<dbReference type="PROSITE" id="PS50097">
    <property type="entry name" value="BTB"/>
    <property type="match status" value="2"/>
</dbReference>
<dbReference type="Proteomes" id="UP001562425">
    <property type="component" value="Unassembled WGS sequence"/>
</dbReference>
<reference evidence="2 3" key="1">
    <citation type="submission" date="2024-05" db="EMBL/GenBank/DDBJ databases">
        <title>Culex pipiens pipiens assembly and annotation.</title>
        <authorList>
            <person name="Alout H."/>
            <person name="Durand T."/>
        </authorList>
    </citation>
    <scope>NUCLEOTIDE SEQUENCE [LARGE SCALE GENOMIC DNA]</scope>
    <source>
        <strain evidence="2">HA-2024</strain>
        <tissue evidence="2">Whole body</tissue>
    </source>
</reference>
<proteinExistence type="predicted"/>
<dbReference type="Pfam" id="PF00651">
    <property type="entry name" value="BTB"/>
    <property type="match status" value="2"/>
</dbReference>
<dbReference type="AlphaFoldDB" id="A0ABD1DP60"/>
<gene>
    <name evidence="2" type="ORF">pipiens_006538</name>
</gene>
<dbReference type="SUPFAM" id="SSF54695">
    <property type="entry name" value="POZ domain"/>
    <property type="match status" value="2"/>
</dbReference>
<feature type="domain" description="BTB" evidence="1">
    <location>
        <begin position="32"/>
        <end position="101"/>
    </location>
</feature>
<comment type="caution">
    <text evidence="2">The sequence shown here is derived from an EMBL/GenBank/DDBJ whole genome shotgun (WGS) entry which is preliminary data.</text>
</comment>
<dbReference type="InterPro" id="IPR000210">
    <property type="entry name" value="BTB/POZ_dom"/>
</dbReference>
<dbReference type="Gene3D" id="3.30.710.10">
    <property type="entry name" value="Potassium Channel Kv1.1, Chain A"/>
    <property type="match status" value="2"/>
</dbReference>
<dbReference type="PANTHER" id="PTHR45774:SF9">
    <property type="entry name" value="LUTE, ISOFORM D"/>
    <property type="match status" value="1"/>
</dbReference>
<accession>A0ABD1DP60</accession>
<keyword evidence="3" id="KW-1185">Reference proteome</keyword>
<evidence type="ECO:0000313" key="2">
    <source>
        <dbReference type="EMBL" id="KAL1401531.1"/>
    </source>
</evidence>
<sequence length="768" mass="89714">MANQGQGQRAMLEYGGSTSERKQFMVNNEFMSDVVFVVGQQKERIYAHKLFLITASEYFYAMFNGSFKESTAEAIVVEDVEPKIFLEILRFVYCGKVDLTFDNIHEIYIHSRKYMLMELLSMASNFLEKSIESENVLKIFTQNRFYGFQFVDEKCLRLIRNNPLLYFNHEDFGLIDYESLRLIFESKRINCTDDQLMGALDVWEKSHKDKDNIDKLKAIIKNYKRRYDCDKLRLFGPSSCSEPNDFGFSITSDTIVHMFGIGVFIKSVAKVISIEVKIWENDVEIGCDLFEYENENFLTVDVANLFFEEIVLRPHDRYKISLNITPTSEPFTIQNPKIHHDRIKMSISNVLYGRCDSSYSAIAQLHCKERPSKGVSHPSCPSITSHRMDSQNLIKMLSVVEQSPFTLDPPNGLRYDTPFAKRQESLINNQFQSDVTFLVGEKRTPIYSHKLLLIVASEYFNAMFNGNFRESQSAEIEVSDVEPEIFLEILRFIYCGKVRLTIENVLEIYVHAQKYMLNELRRRTIRFLEKHIDSDNVLKIFAQNRLYEFSFINDKCLTLIRKNPLTYFHHEDFYALDRKSLEIIFSSKKINCTDEQLFQALRDWKKINESEYVNELQAAISAKRSYNCSKLRFFGNMSMAGHTELKFSIDYTHSLAFFGIGVFIKSTDSVVSIEVEISENLEILGRHRFDYENRDHSAVNVANLFFEELTLKPDEWYTIAIKFSPTQGDCFTITNPQICHDKLRLYFDNNYSTIRSVVSHFYCDEVKK</sequence>
<dbReference type="Pfam" id="PF07707">
    <property type="entry name" value="BACK"/>
    <property type="match status" value="1"/>
</dbReference>
<organism evidence="2 3">
    <name type="scientific">Culex pipiens pipiens</name>
    <name type="common">Northern house mosquito</name>
    <dbReference type="NCBI Taxonomy" id="38569"/>
    <lineage>
        <taxon>Eukaryota</taxon>
        <taxon>Metazoa</taxon>
        <taxon>Ecdysozoa</taxon>
        <taxon>Arthropoda</taxon>
        <taxon>Hexapoda</taxon>
        <taxon>Insecta</taxon>
        <taxon>Pterygota</taxon>
        <taxon>Neoptera</taxon>
        <taxon>Endopterygota</taxon>
        <taxon>Diptera</taxon>
        <taxon>Nematocera</taxon>
        <taxon>Culicoidea</taxon>
        <taxon>Culicidae</taxon>
        <taxon>Culicinae</taxon>
        <taxon>Culicini</taxon>
        <taxon>Culex</taxon>
        <taxon>Culex</taxon>
    </lineage>
</organism>
<dbReference type="PANTHER" id="PTHR45774">
    <property type="entry name" value="BTB/POZ DOMAIN-CONTAINING"/>
    <property type="match status" value="1"/>
</dbReference>
<dbReference type="CDD" id="cd14733">
    <property type="entry name" value="BACK"/>
    <property type="match status" value="1"/>
</dbReference>
<dbReference type="SMART" id="SM00225">
    <property type="entry name" value="BTB"/>
    <property type="match status" value="2"/>
</dbReference>
<protein>
    <recommendedName>
        <fullName evidence="1">BTB domain-containing protein</fullName>
    </recommendedName>
</protein>
<name>A0ABD1DP60_CULPP</name>
<dbReference type="InterPro" id="IPR011705">
    <property type="entry name" value="BACK"/>
</dbReference>